<reference evidence="2" key="1">
    <citation type="journal article" date="2019" name="Int. J. Syst. Evol. Microbiol.">
        <title>The Global Catalogue of Microorganisms (GCM) 10K type strain sequencing project: providing services to taxonomists for standard genome sequencing and annotation.</title>
        <authorList>
            <consortium name="The Broad Institute Genomics Platform"/>
            <consortium name="The Broad Institute Genome Sequencing Center for Infectious Disease"/>
            <person name="Wu L."/>
            <person name="Ma J."/>
        </authorList>
    </citation>
    <scope>NUCLEOTIDE SEQUENCE [LARGE SCALE GENOMIC DNA]</scope>
    <source>
        <strain evidence="2">CCUG 59778</strain>
    </source>
</reference>
<dbReference type="EMBL" id="JBHSEC010000001">
    <property type="protein sequence ID" value="MFC4409077.1"/>
    <property type="molecule type" value="Genomic_DNA"/>
</dbReference>
<protein>
    <submittedName>
        <fullName evidence="1">Uncharacterized protein</fullName>
    </submittedName>
</protein>
<keyword evidence="2" id="KW-1185">Reference proteome</keyword>
<comment type="caution">
    <text evidence="1">The sequence shown here is derived from an EMBL/GenBank/DDBJ whole genome shotgun (WGS) entry which is preliminary data.</text>
</comment>
<organism evidence="1 2">
    <name type="scientific">Chungangia koreensis</name>
    <dbReference type="NCBI Taxonomy" id="752657"/>
    <lineage>
        <taxon>Bacteria</taxon>
        <taxon>Bacillati</taxon>
        <taxon>Bacillota</taxon>
        <taxon>Bacilli</taxon>
        <taxon>Lactobacillales</taxon>
        <taxon>Chungangia</taxon>
    </lineage>
</organism>
<dbReference type="RefSeq" id="WP_378151448.1">
    <property type="nucleotide sequence ID" value="NZ_JBHSEC010000001.1"/>
</dbReference>
<dbReference type="Proteomes" id="UP001595817">
    <property type="component" value="Unassembled WGS sequence"/>
</dbReference>
<evidence type="ECO:0000313" key="1">
    <source>
        <dbReference type="EMBL" id="MFC4409077.1"/>
    </source>
</evidence>
<sequence>MQNEYGLTLPDELEGMVVLDTYMNSEASDVGVLVMGQNMNPVSNHPVIRIYLLLKEYDAVYVHQELESFTFESYGSALTFLQKLPKMSALELLIMMKAQKV</sequence>
<gene>
    <name evidence="1" type="ORF">ACFOZY_01365</name>
</gene>
<name>A0ABV8X369_9LACT</name>
<evidence type="ECO:0000313" key="2">
    <source>
        <dbReference type="Proteomes" id="UP001595817"/>
    </source>
</evidence>
<accession>A0ABV8X369</accession>
<proteinExistence type="predicted"/>